<accession>A0A1I6G415</accession>
<protein>
    <submittedName>
        <fullName evidence="1">Uncharacterized protein</fullName>
    </submittedName>
</protein>
<name>A0A1I6G415_9EURY</name>
<proteinExistence type="predicted"/>
<evidence type="ECO:0000313" key="1">
    <source>
        <dbReference type="EMBL" id="SFR36881.1"/>
    </source>
</evidence>
<gene>
    <name evidence="1" type="ORF">SAMN04488124_0828</name>
</gene>
<dbReference type="RefSeq" id="WP_175501350.1">
    <property type="nucleotide sequence ID" value="NZ_FOYS01000001.1"/>
</dbReference>
<dbReference type="OrthoDB" id="248293at2157"/>
<dbReference type="Proteomes" id="UP000243250">
    <property type="component" value="Unassembled WGS sequence"/>
</dbReference>
<organism evidence="1 2">
    <name type="scientific">Halogeometricum limi</name>
    <dbReference type="NCBI Taxonomy" id="555875"/>
    <lineage>
        <taxon>Archaea</taxon>
        <taxon>Methanobacteriati</taxon>
        <taxon>Methanobacteriota</taxon>
        <taxon>Stenosarchaea group</taxon>
        <taxon>Halobacteria</taxon>
        <taxon>Halobacteriales</taxon>
        <taxon>Haloferacaceae</taxon>
        <taxon>Halogeometricum</taxon>
    </lineage>
</organism>
<dbReference type="AlphaFoldDB" id="A0A1I6G415"/>
<evidence type="ECO:0000313" key="2">
    <source>
        <dbReference type="Proteomes" id="UP000243250"/>
    </source>
</evidence>
<reference evidence="2" key="1">
    <citation type="submission" date="2016-10" db="EMBL/GenBank/DDBJ databases">
        <authorList>
            <person name="Varghese N."/>
            <person name="Submissions S."/>
        </authorList>
    </citation>
    <scope>NUCLEOTIDE SEQUENCE [LARGE SCALE GENOMIC DNA]</scope>
    <source>
        <strain evidence="2">CGMCC 1.8711</strain>
    </source>
</reference>
<keyword evidence="2" id="KW-1185">Reference proteome</keyword>
<dbReference type="EMBL" id="FOYS01000001">
    <property type="protein sequence ID" value="SFR36881.1"/>
    <property type="molecule type" value="Genomic_DNA"/>
</dbReference>
<sequence length="58" mass="6933">MNALAAERPDERTRQTRRIDVTEFRTKRVAEYAAARFDGDVRFERRGGWTYLVGEERR</sequence>